<reference evidence="2" key="1">
    <citation type="submission" date="2020-07" db="EMBL/GenBank/DDBJ databases">
        <authorList>
            <person name="Camacho E."/>
        </authorList>
    </citation>
    <scope>NUCLEOTIDE SEQUENCE</scope>
    <source>
        <strain evidence="2">MPO218</strain>
    </source>
</reference>
<dbReference type="InterPro" id="IPR023606">
    <property type="entry name" value="CoA-Trfase_III_dom_1_sf"/>
</dbReference>
<dbReference type="PANTHER" id="PTHR48207">
    <property type="entry name" value="SUCCINATE--HYDROXYMETHYLGLUTARATE COA-TRANSFERASE"/>
    <property type="match status" value="1"/>
</dbReference>
<dbReference type="PANTHER" id="PTHR48207:SF4">
    <property type="entry name" value="BLL6097 PROTEIN"/>
    <property type="match status" value="1"/>
</dbReference>
<evidence type="ECO:0000313" key="2">
    <source>
        <dbReference type="EMBL" id="QTH20959.1"/>
    </source>
</evidence>
<dbReference type="Gene3D" id="3.40.50.10540">
    <property type="entry name" value="Crotonobetainyl-coa:carnitine coa-transferase, domain 1"/>
    <property type="match status" value="1"/>
</dbReference>
<protein>
    <submittedName>
        <fullName evidence="2">CoA transferase</fullName>
    </submittedName>
</protein>
<sequence>MPRAGAGKGGLAVSGRLQGPLAGVRVIDCTSVLMGPYATQIMADLGADVIKVESPDGDTTRYLPPGPDATRGGMFLNVNRGKRSLALDLKQPEARAALVRLVEGADVFVHSMRPGAIQRLGLDYAALKDVAPGLVYANLYGFARSGPYRDYPAYDDIVQAASGLVDLQARLSGGEPTYLATVVADKVTGLTGLYAILAALFARTRTGQGQEVEVPMFETLVSFTMIEHLCGSLFDPPQGPPEYPRVTAAARRPYRTKDGHIGVMIYNDKHWRAFFHAIGDPEWTRDPMFASMRSRTQNIGTVLHKLAEVIEERTTAEWIELFRRAEVPAMAIATPADLLHDEHLEATGFWNERDSEFGRLRFPGIPTRFSATPGAIGDPGPALGADSRAILEEAGFDAATIAALVAGANRVPA</sequence>
<keyword evidence="1 2" id="KW-0808">Transferase</keyword>
<evidence type="ECO:0000313" key="3">
    <source>
        <dbReference type="Proteomes" id="UP000664914"/>
    </source>
</evidence>
<dbReference type="Pfam" id="PF02515">
    <property type="entry name" value="CoA_transf_3"/>
    <property type="match status" value="1"/>
</dbReference>
<proteinExistence type="predicted"/>
<dbReference type="InterPro" id="IPR050483">
    <property type="entry name" value="CoA-transferase_III_domain"/>
</dbReference>
<dbReference type="Gene3D" id="3.30.1540.10">
    <property type="entry name" value="formyl-coa transferase, domain 3"/>
    <property type="match status" value="1"/>
</dbReference>
<dbReference type="InterPro" id="IPR044855">
    <property type="entry name" value="CoA-Trfase_III_dom3_sf"/>
</dbReference>
<dbReference type="EMBL" id="CP059319">
    <property type="protein sequence ID" value="QTH20959.1"/>
    <property type="molecule type" value="Genomic_DNA"/>
</dbReference>
<accession>A0A975D1L1</accession>
<gene>
    <name evidence="2" type="ORF">HRJ34_21980</name>
</gene>
<dbReference type="Proteomes" id="UP000664914">
    <property type="component" value="Chromosome"/>
</dbReference>
<dbReference type="InterPro" id="IPR003673">
    <property type="entry name" value="CoA-Trfase_fam_III"/>
</dbReference>
<dbReference type="AlphaFoldDB" id="A0A975D1L1"/>
<reference evidence="2" key="2">
    <citation type="submission" date="2021-04" db="EMBL/GenBank/DDBJ databases">
        <title>Isolation and genomic analysis of the ibuprofen-degrading bacterium Sphingomonas strain MPO218.</title>
        <authorList>
            <person name="Aulestia M."/>
            <person name="Flores A."/>
            <person name="Mangas E.L."/>
            <person name="Perez-Pulido A.J."/>
            <person name="Santero E."/>
            <person name="Camacho E.M."/>
        </authorList>
    </citation>
    <scope>NUCLEOTIDE SEQUENCE</scope>
    <source>
        <strain evidence="2">MPO218</strain>
    </source>
</reference>
<name>A0A975D1L1_9SPHN</name>
<organism evidence="2 3">
    <name type="scientific">Rhizorhabdus wittichii</name>
    <dbReference type="NCBI Taxonomy" id="160791"/>
    <lineage>
        <taxon>Bacteria</taxon>
        <taxon>Pseudomonadati</taxon>
        <taxon>Pseudomonadota</taxon>
        <taxon>Alphaproteobacteria</taxon>
        <taxon>Sphingomonadales</taxon>
        <taxon>Sphingomonadaceae</taxon>
        <taxon>Rhizorhabdus</taxon>
    </lineage>
</organism>
<dbReference type="GO" id="GO:0008410">
    <property type="term" value="F:CoA-transferase activity"/>
    <property type="evidence" value="ECO:0007669"/>
    <property type="project" value="TreeGrafter"/>
</dbReference>
<evidence type="ECO:0000256" key="1">
    <source>
        <dbReference type="ARBA" id="ARBA00022679"/>
    </source>
</evidence>
<dbReference type="SUPFAM" id="SSF89796">
    <property type="entry name" value="CoA-transferase family III (CaiB/BaiF)"/>
    <property type="match status" value="1"/>
</dbReference>